<feature type="zinc finger region" description="dksA C4-type" evidence="4">
    <location>
        <begin position="79"/>
        <end position="103"/>
    </location>
</feature>
<accession>A0ABN1RM90</accession>
<gene>
    <name evidence="7" type="ORF">GCM10009550_50370</name>
</gene>
<name>A0ABN1RM90_9ACTN</name>
<evidence type="ECO:0000313" key="8">
    <source>
        <dbReference type="Proteomes" id="UP001500665"/>
    </source>
</evidence>
<evidence type="ECO:0000256" key="3">
    <source>
        <dbReference type="ARBA" id="ARBA00022833"/>
    </source>
</evidence>
<evidence type="ECO:0000256" key="2">
    <source>
        <dbReference type="ARBA" id="ARBA00022771"/>
    </source>
</evidence>
<sequence>MSTYSGQETPRSGRLDAEEARRRLEQEHRNRIEQLTALQEDAESGADEIAGVQRASIQRVIKDIEVALERLEAGEYGNCQRCAKPIPVERLEILPYARCCVKCQQKEGR</sequence>
<dbReference type="PANTHER" id="PTHR33823">
    <property type="entry name" value="RNA POLYMERASE-BINDING TRANSCRIPTION FACTOR DKSA-RELATED"/>
    <property type="match status" value="1"/>
</dbReference>
<dbReference type="PANTHER" id="PTHR33823:SF4">
    <property type="entry name" value="GENERAL STRESS PROTEIN 16O"/>
    <property type="match status" value="1"/>
</dbReference>
<dbReference type="Pfam" id="PF01258">
    <property type="entry name" value="zf-dskA_traR"/>
    <property type="match status" value="1"/>
</dbReference>
<dbReference type="RefSeq" id="WP_344243419.1">
    <property type="nucleotide sequence ID" value="NZ_BAAAHH010000023.1"/>
</dbReference>
<reference evidence="7 8" key="1">
    <citation type="journal article" date="2019" name="Int. J. Syst. Evol. Microbiol.">
        <title>The Global Catalogue of Microorganisms (GCM) 10K type strain sequencing project: providing services to taxonomists for standard genome sequencing and annotation.</title>
        <authorList>
            <consortium name="The Broad Institute Genomics Platform"/>
            <consortium name="The Broad Institute Genome Sequencing Center for Infectious Disease"/>
            <person name="Wu L."/>
            <person name="Ma J."/>
        </authorList>
    </citation>
    <scope>NUCLEOTIDE SEQUENCE [LARGE SCALE GENOMIC DNA]</scope>
    <source>
        <strain evidence="7 8">JCM 10696</strain>
    </source>
</reference>
<protein>
    <submittedName>
        <fullName evidence="7">TraR/DksA C4-type zinc finger protein</fullName>
    </submittedName>
</protein>
<organism evidence="7 8">
    <name type="scientific">Actinocorallia libanotica</name>
    <dbReference type="NCBI Taxonomy" id="46162"/>
    <lineage>
        <taxon>Bacteria</taxon>
        <taxon>Bacillati</taxon>
        <taxon>Actinomycetota</taxon>
        <taxon>Actinomycetes</taxon>
        <taxon>Streptosporangiales</taxon>
        <taxon>Thermomonosporaceae</taxon>
        <taxon>Actinocorallia</taxon>
    </lineage>
</organism>
<evidence type="ECO:0000256" key="1">
    <source>
        <dbReference type="ARBA" id="ARBA00022723"/>
    </source>
</evidence>
<feature type="compositionally biased region" description="Polar residues" evidence="5">
    <location>
        <begin position="1"/>
        <end position="10"/>
    </location>
</feature>
<comment type="caution">
    <text evidence="7">The sequence shown here is derived from an EMBL/GenBank/DDBJ whole genome shotgun (WGS) entry which is preliminary data.</text>
</comment>
<feature type="region of interest" description="Disordered" evidence="5">
    <location>
        <begin position="1"/>
        <end position="22"/>
    </location>
</feature>
<evidence type="ECO:0000256" key="4">
    <source>
        <dbReference type="PROSITE-ProRule" id="PRU00510"/>
    </source>
</evidence>
<keyword evidence="8" id="KW-1185">Reference proteome</keyword>
<dbReference type="PROSITE" id="PS51128">
    <property type="entry name" value="ZF_DKSA_2"/>
    <property type="match status" value="1"/>
</dbReference>
<dbReference type="SUPFAM" id="SSF57716">
    <property type="entry name" value="Glucocorticoid receptor-like (DNA-binding domain)"/>
    <property type="match status" value="1"/>
</dbReference>
<evidence type="ECO:0000256" key="5">
    <source>
        <dbReference type="SAM" id="MobiDB-lite"/>
    </source>
</evidence>
<dbReference type="Proteomes" id="UP001500665">
    <property type="component" value="Unassembled WGS sequence"/>
</dbReference>
<keyword evidence="3" id="KW-0862">Zinc</keyword>
<dbReference type="EMBL" id="BAAAHH010000023">
    <property type="protein sequence ID" value="GAA0959936.1"/>
    <property type="molecule type" value="Genomic_DNA"/>
</dbReference>
<feature type="domain" description="Zinc finger DksA/TraR C4-type" evidence="6">
    <location>
        <begin position="74"/>
        <end position="106"/>
    </location>
</feature>
<dbReference type="Gene3D" id="1.20.120.910">
    <property type="entry name" value="DksA, coiled-coil domain"/>
    <property type="match status" value="1"/>
</dbReference>
<proteinExistence type="predicted"/>
<feature type="compositionally biased region" description="Basic and acidic residues" evidence="5">
    <location>
        <begin position="11"/>
        <end position="22"/>
    </location>
</feature>
<dbReference type="InterPro" id="IPR000962">
    <property type="entry name" value="Znf_DskA_TraR"/>
</dbReference>
<evidence type="ECO:0000259" key="6">
    <source>
        <dbReference type="Pfam" id="PF01258"/>
    </source>
</evidence>
<keyword evidence="1" id="KW-0479">Metal-binding</keyword>
<keyword evidence="2" id="KW-0863">Zinc-finger</keyword>
<evidence type="ECO:0000313" key="7">
    <source>
        <dbReference type="EMBL" id="GAA0959936.1"/>
    </source>
</evidence>